<dbReference type="InterPro" id="IPR005546">
    <property type="entry name" value="Autotransporte_beta"/>
</dbReference>
<dbReference type="InterPro" id="IPR006315">
    <property type="entry name" value="OM_autotransptr_brl_dom"/>
</dbReference>
<dbReference type="SUPFAM" id="SSF103515">
    <property type="entry name" value="Autotransporter"/>
    <property type="match status" value="1"/>
</dbReference>
<dbReference type="Proteomes" id="UP000715095">
    <property type="component" value="Unassembled WGS sequence"/>
</dbReference>
<feature type="domain" description="Autotransporter" evidence="2">
    <location>
        <begin position="1034"/>
        <end position="1291"/>
    </location>
</feature>
<keyword evidence="1" id="KW-0732">Signal</keyword>
<dbReference type="NCBIfam" id="TIGR01414">
    <property type="entry name" value="autotrans_barl"/>
    <property type="match status" value="1"/>
</dbReference>
<accession>A0ABS2DQS9</accession>
<keyword evidence="4" id="KW-1185">Reference proteome</keyword>
<feature type="signal peptide" evidence="1">
    <location>
        <begin position="1"/>
        <end position="22"/>
    </location>
</feature>
<proteinExistence type="predicted"/>
<evidence type="ECO:0000313" key="3">
    <source>
        <dbReference type="EMBL" id="MBM6703700.1"/>
    </source>
</evidence>
<dbReference type="InterPro" id="IPR036709">
    <property type="entry name" value="Autotransporte_beta_dom_sf"/>
</dbReference>
<comment type="caution">
    <text evidence="3">The sequence shown here is derived from an EMBL/GenBank/DDBJ whole genome shotgun (WGS) entry which is preliminary data.</text>
</comment>
<dbReference type="PROSITE" id="PS51208">
    <property type="entry name" value="AUTOTRANSPORTER"/>
    <property type="match status" value="1"/>
</dbReference>
<sequence>MKTKFAVVLGTAIAVMSGAALAAGQWQDVPEGVDSVSTPGDWESLADQSSFVWAPEVQGNTKVPGTFLGTEGKQTFNKTLWVSGNTAAAQATGLAVSGANGDLTNAGTIYVTSGQTTAEDGTVTGTGNAWQNKAIWAGNGATATNTGTIVAKNAYGMTVGKGDTGSKLINEGWIYVEEQGSGIELGGAANSTATNKGTILVGANNGEKDSFTHGVLIKDQTGAIFTNYGTIDASADNATSIDIQKSTNGTTDGTILNFQAGSRVLGEVRIATGVKDTTLNANGYQGSIDLNNQSDTFTLKVAEGANVTLEDGNKSKIQNLVVEDGKISASIWQADNQFKNITVEHDGIFNVTKLNSGGDKDDLATKPHDTLLIAYGTKMELDGGALYVAGSEYQGKVKVGSYNEAQNGTLNVTGGEYNFSDMTVGAGSSLNISNDASVEFDSLLVYRGNTDKGTNSGKVNITGGSLTVDDITFEDTTGKLTLSGGTLNTTTDSLFTGEARKGNFELQSGTIGIDGTFDQSLAGALGGSITLVADEVVTIVDGQEVEITTIKNEDLSTNVEGVTAVSGVVYGGATLQATDVHPYDQSAIHIKQGLKGVQKIEILSEKTTHLDLDADFTLVGDGSQLVVGSDEHSQFRVGGHTLTLGTTADQVKGGTYLGTIMGDGTVQVAGGEFNLNVANVGTFNVDETAAVNMTNLKAKDSRIDGSLTVKTLEVTNAKVDGYVITDTLATGSNVTVGGFFGVQTIAEGATVKTAAAIGSENIPSGDFYIAEAATDADGNRVAQIQGTLTALGDSYLMTNLSAAAEQRLDAALASLGDKFDEDTDAVAYVDHTIDVGENGILNLGNVSAAGQAGANAVKLATNSIVVVDADKFISSGDAVFGAEVTLGSDGQGNNAQVVLDNLLSKGTIKFGEKLNSAGTNYYSDTNLFLNVSEVSKDDGTLTIGFNRDAVQGNDDLANALDQVLAQDGNREDQGVINAIGQYDPFLNQDGTSLNAKGQQATEEYLAMPVTAGTYNVAYDAAEQVTGTIQRRNLEPSTGLGVWADVFYASNEAETMYGDSGYSADIYGGTIGFDGTFSCGAKLGLALSVGSGDADSEKSVGKYGNDADFWGVSIYTGKDIAGFYFSADASYLSFDNDITGSVAGASVKENIDSSVFTIGVRADMTVWDEGFKVVPHVGLRYTKIDVDDYRGLDSDSMDVFETPIGVKIAGDFEPSAGWTLTPSFDFTIVPQLGDKDVNTLIGDVDVLDNVYNSTLGVNASYGNFTFGLSYRYGFGTNDRSNNAFQARAAYAF</sequence>
<name>A0ABS2DQS9_9BURK</name>
<dbReference type="EMBL" id="JACJJC010000004">
    <property type="protein sequence ID" value="MBM6703700.1"/>
    <property type="molecule type" value="Genomic_DNA"/>
</dbReference>
<evidence type="ECO:0000313" key="4">
    <source>
        <dbReference type="Proteomes" id="UP000715095"/>
    </source>
</evidence>
<dbReference type="Gene3D" id="2.40.128.130">
    <property type="entry name" value="Autotransporter beta-domain"/>
    <property type="match status" value="1"/>
</dbReference>
<reference evidence="3 4" key="1">
    <citation type="journal article" date="2021" name="Sci. Rep.">
        <title>The distribution of antibiotic resistance genes in chicken gut microbiota commensals.</title>
        <authorList>
            <person name="Juricova H."/>
            <person name="Matiasovicova J."/>
            <person name="Kubasova T."/>
            <person name="Cejkova D."/>
            <person name="Rychlik I."/>
        </authorList>
    </citation>
    <scope>NUCLEOTIDE SEQUENCE [LARGE SCALE GENOMIC DNA]</scope>
    <source>
        <strain evidence="3 4">An829</strain>
    </source>
</reference>
<protein>
    <submittedName>
        <fullName evidence="3">Autotransporter outer membrane beta-barrel domain-containing protein</fullName>
    </submittedName>
</protein>
<organism evidence="3 4">
    <name type="scientific">Sutterella massiliensis</name>
    <dbReference type="NCBI Taxonomy" id="1816689"/>
    <lineage>
        <taxon>Bacteria</taxon>
        <taxon>Pseudomonadati</taxon>
        <taxon>Pseudomonadota</taxon>
        <taxon>Betaproteobacteria</taxon>
        <taxon>Burkholderiales</taxon>
        <taxon>Sutterellaceae</taxon>
        <taxon>Sutterella</taxon>
    </lineage>
</organism>
<evidence type="ECO:0000259" key="2">
    <source>
        <dbReference type="PROSITE" id="PS51208"/>
    </source>
</evidence>
<dbReference type="RefSeq" id="WP_205102165.1">
    <property type="nucleotide sequence ID" value="NZ_JACJJC010000004.1"/>
</dbReference>
<feature type="chain" id="PRO_5047132209" evidence="1">
    <location>
        <begin position="23"/>
        <end position="1291"/>
    </location>
</feature>
<gene>
    <name evidence="3" type="ORF">H6A60_04255</name>
</gene>
<dbReference type="SMART" id="SM00869">
    <property type="entry name" value="Autotransporter"/>
    <property type="match status" value="1"/>
</dbReference>
<dbReference type="Pfam" id="PF03797">
    <property type="entry name" value="Autotransporter"/>
    <property type="match status" value="1"/>
</dbReference>
<evidence type="ECO:0000256" key="1">
    <source>
        <dbReference type="SAM" id="SignalP"/>
    </source>
</evidence>